<accession>A0ABR2I9C0</accession>
<feature type="region of interest" description="Disordered" evidence="1">
    <location>
        <begin position="1"/>
        <end position="62"/>
    </location>
</feature>
<feature type="compositionally biased region" description="Basic and acidic residues" evidence="1">
    <location>
        <begin position="30"/>
        <end position="58"/>
    </location>
</feature>
<dbReference type="Proteomes" id="UP001390339">
    <property type="component" value="Unassembled WGS sequence"/>
</dbReference>
<comment type="caution">
    <text evidence="2">The sequence shown here is derived from an EMBL/GenBank/DDBJ whole genome shotgun (WGS) entry which is preliminary data.</text>
</comment>
<proteinExistence type="predicted"/>
<gene>
    <name evidence="2" type="ORF">PGQ11_009999</name>
</gene>
<sequence>MSKKPTEERHKVSTQERPKPATAKPQKGTDWWEKETAESKEMVLQKPSEKEHNKEPRNDGNGLIKSFFMRFVQFDAIRKRKGTDDKKDWVGEGVSSTIFLPMHLPRQARETKTWQAKGVRGAHSVAKNTGSIWVGGNATDTNTGAQTDGKSPSHAQAYDTGLVFAGNNADMINTGAQASNGASAHAENTGRIGVQGSAKNLNAGATSRLDDKHHRKAK</sequence>
<reference evidence="2 3" key="1">
    <citation type="journal article" date="2024" name="IMA Fungus">
        <title>Apiospora arundinis, a panoply of carbohydrate-active enzymes and secondary metabolites.</title>
        <authorList>
            <person name="Sorensen T."/>
            <person name="Petersen C."/>
            <person name="Muurmann A.T."/>
            <person name="Christiansen J.V."/>
            <person name="Brundto M.L."/>
            <person name="Overgaard C.K."/>
            <person name="Boysen A.T."/>
            <person name="Wollenberg R.D."/>
            <person name="Larsen T.O."/>
            <person name="Sorensen J.L."/>
            <person name="Nielsen K.L."/>
            <person name="Sondergaard T.E."/>
        </authorList>
    </citation>
    <scope>NUCLEOTIDE SEQUENCE [LARGE SCALE GENOMIC DNA]</scope>
    <source>
        <strain evidence="2 3">AAU 773</strain>
    </source>
</reference>
<organism evidence="2 3">
    <name type="scientific">Apiospora arundinis</name>
    <dbReference type="NCBI Taxonomy" id="335852"/>
    <lineage>
        <taxon>Eukaryota</taxon>
        <taxon>Fungi</taxon>
        <taxon>Dikarya</taxon>
        <taxon>Ascomycota</taxon>
        <taxon>Pezizomycotina</taxon>
        <taxon>Sordariomycetes</taxon>
        <taxon>Xylariomycetidae</taxon>
        <taxon>Amphisphaeriales</taxon>
        <taxon>Apiosporaceae</taxon>
        <taxon>Apiospora</taxon>
    </lineage>
</organism>
<evidence type="ECO:0000256" key="1">
    <source>
        <dbReference type="SAM" id="MobiDB-lite"/>
    </source>
</evidence>
<evidence type="ECO:0000313" key="3">
    <source>
        <dbReference type="Proteomes" id="UP001390339"/>
    </source>
</evidence>
<keyword evidence="3" id="KW-1185">Reference proteome</keyword>
<dbReference type="EMBL" id="JAPCWZ010000006">
    <property type="protein sequence ID" value="KAK8859265.1"/>
    <property type="molecule type" value="Genomic_DNA"/>
</dbReference>
<feature type="compositionally biased region" description="Basic and acidic residues" evidence="1">
    <location>
        <begin position="1"/>
        <end position="19"/>
    </location>
</feature>
<name>A0ABR2I9C0_9PEZI</name>
<feature type="region of interest" description="Disordered" evidence="1">
    <location>
        <begin position="174"/>
        <end position="218"/>
    </location>
</feature>
<evidence type="ECO:0000313" key="2">
    <source>
        <dbReference type="EMBL" id="KAK8859265.1"/>
    </source>
</evidence>
<protein>
    <submittedName>
        <fullName evidence="2">Uncharacterized protein</fullName>
    </submittedName>
</protein>